<evidence type="ECO:0000256" key="1">
    <source>
        <dbReference type="SAM" id="Phobius"/>
    </source>
</evidence>
<organism evidence="2 3">
    <name type="scientific">Candidatus Bacteroides avicola</name>
    <dbReference type="NCBI Taxonomy" id="2838468"/>
    <lineage>
        <taxon>Bacteria</taxon>
        <taxon>Pseudomonadati</taxon>
        <taxon>Bacteroidota</taxon>
        <taxon>Bacteroidia</taxon>
        <taxon>Bacteroidales</taxon>
        <taxon>Bacteroidaceae</taxon>
        <taxon>Bacteroides</taxon>
    </lineage>
</organism>
<name>A0A9D2HY80_9BACE</name>
<dbReference type="EMBL" id="DWZI01000050">
    <property type="protein sequence ID" value="HJA86546.1"/>
    <property type="molecule type" value="Genomic_DNA"/>
</dbReference>
<feature type="transmembrane region" description="Helical" evidence="1">
    <location>
        <begin position="130"/>
        <end position="151"/>
    </location>
</feature>
<dbReference type="AlphaFoldDB" id="A0A9D2HY80"/>
<protein>
    <recommendedName>
        <fullName evidence="4">Transmembrane protein</fullName>
    </recommendedName>
</protein>
<keyword evidence="1" id="KW-0472">Membrane</keyword>
<gene>
    <name evidence="2" type="ORF">H9950_10235</name>
</gene>
<keyword evidence="1" id="KW-1133">Transmembrane helix</keyword>
<reference evidence="2" key="2">
    <citation type="submission" date="2021-04" db="EMBL/GenBank/DDBJ databases">
        <authorList>
            <person name="Gilroy R."/>
        </authorList>
    </citation>
    <scope>NUCLEOTIDE SEQUENCE</scope>
    <source>
        <strain evidence="2">ChiHjej12B11-9795</strain>
    </source>
</reference>
<evidence type="ECO:0000313" key="3">
    <source>
        <dbReference type="Proteomes" id="UP000823862"/>
    </source>
</evidence>
<feature type="transmembrane region" description="Helical" evidence="1">
    <location>
        <begin position="98"/>
        <end position="118"/>
    </location>
</feature>
<comment type="caution">
    <text evidence="2">The sequence shown here is derived from an EMBL/GenBank/DDBJ whole genome shotgun (WGS) entry which is preliminary data.</text>
</comment>
<feature type="transmembrane region" description="Helical" evidence="1">
    <location>
        <begin position="27"/>
        <end position="47"/>
    </location>
</feature>
<sequence>MKLINLGSRTPQGMPDVRFRPSLIDHVLEGIAFLPVLANWIYILYRYRMSGGDLPSDLYLSGGTALFLFILLGVGGYLPSRFINFPFRVRAHNLVAQYILVLRLIRVVNIIICLQFLFTTLSTYHAWANVGFSVCVCLLLAALAGYMVLAWRRR</sequence>
<evidence type="ECO:0000313" key="2">
    <source>
        <dbReference type="EMBL" id="HJA86546.1"/>
    </source>
</evidence>
<reference evidence="2" key="1">
    <citation type="journal article" date="2021" name="PeerJ">
        <title>Extensive microbial diversity within the chicken gut microbiome revealed by metagenomics and culture.</title>
        <authorList>
            <person name="Gilroy R."/>
            <person name="Ravi A."/>
            <person name="Getino M."/>
            <person name="Pursley I."/>
            <person name="Horton D.L."/>
            <person name="Alikhan N.F."/>
            <person name="Baker D."/>
            <person name="Gharbi K."/>
            <person name="Hall N."/>
            <person name="Watson M."/>
            <person name="Adriaenssens E.M."/>
            <person name="Foster-Nyarko E."/>
            <person name="Jarju S."/>
            <person name="Secka A."/>
            <person name="Antonio M."/>
            <person name="Oren A."/>
            <person name="Chaudhuri R.R."/>
            <person name="La Ragione R."/>
            <person name="Hildebrand F."/>
            <person name="Pallen M.J."/>
        </authorList>
    </citation>
    <scope>NUCLEOTIDE SEQUENCE</scope>
    <source>
        <strain evidence="2">ChiHjej12B11-9795</strain>
    </source>
</reference>
<evidence type="ECO:0008006" key="4">
    <source>
        <dbReference type="Google" id="ProtNLM"/>
    </source>
</evidence>
<accession>A0A9D2HY80</accession>
<keyword evidence="1" id="KW-0812">Transmembrane</keyword>
<proteinExistence type="predicted"/>
<dbReference type="Proteomes" id="UP000823862">
    <property type="component" value="Unassembled WGS sequence"/>
</dbReference>
<feature type="transmembrane region" description="Helical" evidence="1">
    <location>
        <begin position="59"/>
        <end position="78"/>
    </location>
</feature>